<sequence>MFSSVLVNLLLGSSLALGAPQPFSRRAQVAPHRGCGVHITDERVSSAERKFAASRIPPGAPNATATIDIHFHVVSANKTLEGGWVPDSQIAAQVEVLNKDYANTGLSWNHVNTTRILSQDWFENVGVDSPQETGMKHVFRAGNASALNIYTVGFVNGTAANSGLLGYATFPADYAGAPKNDGVVVRYSTLPGGTTKTFNLGRTLTHEVGHWLGLYHTFQGGCTGSGDSVDDTSPEESPAYGCPTKRDTCPGAEADPTNNFMDYTDDSCMSEFTAGQATRMKAQIRTYRDIKI</sequence>
<dbReference type="PANTHER" id="PTHR47466:SF1">
    <property type="entry name" value="METALLOPROTEASE MEP1 (AFU_ORTHOLOGUE AFUA_1G07730)-RELATED"/>
    <property type="match status" value="1"/>
</dbReference>
<name>A0A9P5XWK4_9AGAR</name>
<keyword evidence="3" id="KW-0479">Metal-binding</keyword>
<evidence type="ECO:0000256" key="6">
    <source>
        <dbReference type="ARBA" id="ARBA00022833"/>
    </source>
</evidence>
<evidence type="ECO:0000256" key="4">
    <source>
        <dbReference type="ARBA" id="ARBA00022729"/>
    </source>
</evidence>
<comment type="similarity">
    <text evidence="1">Belongs to the peptidase M43B family.</text>
</comment>
<dbReference type="AlphaFoldDB" id="A0A9P5XWK4"/>
<evidence type="ECO:0000256" key="2">
    <source>
        <dbReference type="ARBA" id="ARBA00022670"/>
    </source>
</evidence>
<reference evidence="11" key="1">
    <citation type="submission" date="2020-11" db="EMBL/GenBank/DDBJ databases">
        <authorList>
            <consortium name="DOE Joint Genome Institute"/>
            <person name="Ahrendt S."/>
            <person name="Riley R."/>
            <person name="Andreopoulos W."/>
            <person name="Labutti K."/>
            <person name="Pangilinan J."/>
            <person name="Ruiz-Duenas F.J."/>
            <person name="Barrasa J.M."/>
            <person name="Sanchez-Garcia M."/>
            <person name="Camarero S."/>
            <person name="Miyauchi S."/>
            <person name="Serrano A."/>
            <person name="Linde D."/>
            <person name="Babiker R."/>
            <person name="Drula E."/>
            <person name="Ayuso-Fernandez I."/>
            <person name="Pacheco R."/>
            <person name="Padilla G."/>
            <person name="Ferreira P."/>
            <person name="Barriuso J."/>
            <person name="Kellner H."/>
            <person name="Castanera R."/>
            <person name="Alfaro M."/>
            <person name="Ramirez L."/>
            <person name="Pisabarro A.G."/>
            <person name="Kuo A."/>
            <person name="Tritt A."/>
            <person name="Lipzen A."/>
            <person name="He G."/>
            <person name="Yan M."/>
            <person name="Ng V."/>
            <person name="Cullen D."/>
            <person name="Martin F."/>
            <person name="Rosso M.-N."/>
            <person name="Henrissat B."/>
            <person name="Hibbett D."/>
            <person name="Martinez A.T."/>
            <person name="Grigoriev I.V."/>
        </authorList>
    </citation>
    <scope>NUCLEOTIDE SEQUENCE</scope>
    <source>
        <strain evidence="11">CBS 247.69</strain>
    </source>
</reference>
<evidence type="ECO:0000256" key="1">
    <source>
        <dbReference type="ARBA" id="ARBA00008721"/>
    </source>
</evidence>
<dbReference type="GO" id="GO:0008237">
    <property type="term" value="F:metallopeptidase activity"/>
    <property type="evidence" value="ECO:0007669"/>
    <property type="project" value="UniProtKB-KW"/>
</dbReference>
<keyword evidence="2" id="KW-0645">Protease</keyword>
<accession>A0A9P5XWK4</accession>
<evidence type="ECO:0000256" key="9">
    <source>
        <dbReference type="SAM" id="SignalP"/>
    </source>
</evidence>
<organism evidence="11 12">
    <name type="scientific">Collybia nuda</name>
    <dbReference type="NCBI Taxonomy" id="64659"/>
    <lineage>
        <taxon>Eukaryota</taxon>
        <taxon>Fungi</taxon>
        <taxon>Dikarya</taxon>
        <taxon>Basidiomycota</taxon>
        <taxon>Agaricomycotina</taxon>
        <taxon>Agaricomycetes</taxon>
        <taxon>Agaricomycetidae</taxon>
        <taxon>Agaricales</taxon>
        <taxon>Tricholomatineae</taxon>
        <taxon>Clitocybaceae</taxon>
        <taxon>Collybia</taxon>
    </lineage>
</organism>
<dbReference type="Pfam" id="PF05572">
    <property type="entry name" value="Peptidase_M43"/>
    <property type="match status" value="1"/>
</dbReference>
<gene>
    <name evidence="11" type="ORF">BDZ94DRAFT_1312831</name>
</gene>
<keyword evidence="7 11" id="KW-0482">Metalloprotease</keyword>
<feature type="signal peptide" evidence="9">
    <location>
        <begin position="1"/>
        <end position="18"/>
    </location>
</feature>
<dbReference type="GO" id="GO:0046872">
    <property type="term" value="F:metal ion binding"/>
    <property type="evidence" value="ECO:0007669"/>
    <property type="project" value="UniProtKB-KW"/>
</dbReference>
<keyword evidence="12" id="KW-1185">Reference proteome</keyword>
<keyword evidence="5" id="KW-0378">Hydrolase</keyword>
<evidence type="ECO:0000313" key="11">
    <source>
        <dbReference type="EMBL" id="KAF9458928.1"/>
    </source>
</evidence>
<evidence type="ECO:0000256" key="7">
    <source>
        <dbReference type="ARBA" id="ARBA00023049"/>
    </source>
</evidence>
<evidence type="ECO:0000256" key="3">
    <source>
        <dbReference type="ARBA" id="ARBA00022723"/>
    </source>
</evidence>
<evidence type="ECO:0000256" key="8">
    <source>
        <dbReference type="ARBA" id="ARBA00023157"/>
    </source>
</evidence>
<dbReference type="OrthoDB" id="536211at2759"/>
<protein>
    <submittedName>
        <fullName evidence="11">Metalloprotease</fullName>
    </submittedName>
</protein>
<keyword evidence="6" id="KW-0862">Zinc</keyword>
<dbReference type="GO" id="GO:0006508">
    <property type="term" value="P:proteolysis"/>
    <property type="evidence" value="ECO:0007669"/>
    <property type="project" value="UniProtKB-KW"/>
</dbReference>
<dbReference type="CDD" id="cd04275">
    <property type="entry name" value="ZnMc_pappalysin_like"/>
    <property type="match status" value="1"/>
</dbReference>
<dbReference type="InterPro" id="IPR024079">
    <property type="entry name" value="MetalloPept_cat_dom_sf"/>
</dbReference>
<dbReference type="SUPFAM" id="SSF55486">
    <property type="entry name" value="Metalloproteases ('zincins'), catalytic domain"/>
    <property type="match status" value="1"/>
</dbReference>
<dbReference type="Gene3D" id="3.40.390.10">
    <property type="entry name" value="Collagenase (Catalytic Domain)"/>
    <property type="match status" value="1"/>
</dbReference>
<keyword evidence="4 9" id="KW-0732">Signal</keyword>
<dbReference type="Proteomes" id="UP000807353">
    <property type="component" value="Unassembled WGS sequence"/>
</dbReference>
<evidence type="ECO:0000256" key="5">
    <source>
        <dbReference type="ARBA" id="ARBA00022801"/>
    </source>
</evidence>
<comment type="caution">
    <text evidence="11">The sequence shown here is derived from an EMBL/GenBank/DDBJ whole genome shotgun (WGS) entry which is preliminary data.</text>
</comment>
<dbReference type="EMBL" id="MU150327">
    <property type="protein sequence ID" value="KAF9458928.1"/>
    <property type="molecule type" value="Genomic_DNA"/>
</dbReference>
<dbReference type="InterPro" id="IPR008754">
    <property type="entry name" value="Peptidase_M43"/>
</dbReference>
<feature type="domain" description="Peptidase M43 pregnancy-associated plasma-A" evidence="10">
    <location>
        <begin position="146"/>
        <end position="283"/>
    </location>
</feature>
<keyword evidence="8" id="KW-1015">Disulfide bond</keyword>
<evidence type="ECO:0000313" key="12">
    <source>
        <dbReference type="Proteomes" id="UP000807353"/>
    </source>
</evidence>
<feature type="chain" id="PRO_5040129861" evidence="9">
    <location>
        <begin position="19"/>
        <end position="292"/>
    </location>
</feature>
<proteinExistence type="inferred from homology"/>
<evidence type="ECO:0000259" key="10">
    <source>
        <dbReference type="Pfam" id="PF05572"/>
    </source>
</evidence>
<dbReference type="PANTHER" id="PTHR47466">
    <property type="match status" value="1"/>
</dbReference>